<dbReference type="STRING" id="1314778.A0A5C3PEF8"/>
<keyword evidence="4" id="KW-1185">Reference proteome</keyword>
<feature type="compositionally biased region" description="Pro residues" evidence="1">
    <location>
        <begin position="182"/>
        <end position="193"/>
    </location>
</feature>
<feature type="domain" description="G-patch" evidence="2">
    <location>
        <begin position="197"/>
        <end position="246"/>
    </location>
</feature>
<feature type="region of interest" description="Disordered" evidence="1">
    <location>
        <begin position="83"/>
        <end position="118"/>
    </location>
</feature>
<reference evidence="3 4" key="1">
    <citation type="journal article" date="2019" name="Nat. Ecol. Evol.">
        <title>Megaphylogeny resolves global patterns of mushroom evolution.</title>
        <authorList>
            <person name="Varga T."/>
            <person name="Krizsan K."/>
            <person name="Foldi C."/>
            <person name="Dima B."/>
            <person name="Sanchez-Garcia M."/>
            <person name="Sanchez-Ramirez S."/>
            <person name="Szollosi G.J."/>
            <person name="Szarkandi J.G."/>
            <person name="Papp V."/>
            <person name="Albert L."/>
            <person name="Andreopoulos W."/>
            <person name="Angelini C."/>
            <person name="Antonin V."/>
            <person name="Barry K.W."/>
            <person name="Bougher N.L."/>
            <person name="Buchanan P."/>
            <person name="Buyck B."/>
            <person name="Bense V."/>
            <person name="Catcheside P."/>
            <person name="Chovatia M."/>
            <person name="Cooper J."/>
            <person name="Damon W."/>
            <person name="Desjardin D."/>
            <person name="Finy P."/>
            <person name="Geml J."/>
            <person name="Haridas S."/>
            <person name="Hughes K."/>
            <person name="Justo A."/>
            <person name="Karasinski D."/>
            <person name="Kautmanova I."/>
            <person name="Kiss B."/>
            <person name="Kocsube S."/>
            <person name="Kotiranta H."/>
            <person name="LaButti K.M."/>
            <person name="Lechner B.E."/>
            <person name="Liimatainen K."/>
            <person name="Lipzen A."/>
            <person name="Lukacs Z."/>
            <person name="Mihaltcheva S."/>
            <person name="Morgado L.N."/>
            <person name="Niskanen T."/>
            <person name="Noordeloos M.E."/>
            <person name="Ohm R.A."/>
            <person name="Ortiz-Santana B."/>
            <person name="Ovrebo C."/>
            <person name="Racz N."/>
            <person name="Riley R."/>
            <person name="Savchenko A."/>
            <person name="Shiryaev A."/>
            <person name="Soop K."/>
            <person name="Spirin V."/>
            <person name="Szebenyi C."/>
            <person name="Tomsovsky M."/>
            <person name="Tulloss R.E."/>
            <person name="Uehling J."/>
            <person name="Grigoriev I.V."/>
            <person name="Vagvolgyi C."/>
            <person name="Papp T."/>
            <person name="Martin F.M."/>
            <person name="Miettinen O."/>
            <person name="Hibbett D.S."/>
            <person name="Nagy L.G."/>
        </authorList>
    </citation>
    <scope>NUCLEOTIDE SEQUENCE [LARGE SCALE GENOMIC DNA]</scope>
    <source>
        <strain evidence="3 4">HHB13444</strain>
    </source>
</reference>
<sequence length="277" mass="29179">MGSKHGTFVRSATAPSATISAEGMDEKGFRLSAPRVASMPRTLRHLDRLTIGGTTFLIHVHEDRTPCPGCSPQADQEIPLFLHRTTNSDSGTSKKRAANDLGMDPIEPARPQQRDPKKALTALKRSLLSSRVPALSSPDSPNLQYVDRSAKRRALHPDHTPVTTPSAGSSRVPFPAVSASAPPVPAAPPPPPAPLASTNVGHRLLIKQGWQPGTALGESSSDRGGLVAPLDPPTTVGRAGIGAPVRSAGPLVSQEGGSWRNAGKKRRWDEIRSSGGQ</sequence>
<gene>
    <name evidence="3" type="ORF">K466DRAFT_90677</name>
</gene>
<feature type="region of interest" description="Disordered" evidence="1">
    <location>
        <begin position="212"/>
        <end position="277"/>
    </location>
</feature>
<organism evidence="3 4">
    <name type="scientific">Polyporus arcularius HHB13444</name>
    <dbReference type="NCBI Taxonomy" id="1314778"/>
    <lineage>
        <taxon>Eukaryota</taxon>
        <taxon>Fungi</taxon>
        <taxon>Dikarya</taxon>
        <taxon>Basidiomycota</taxon>
        <taxon>Agaricomycotina</taxon>
        <taxon>Agaricomycetes</taxon>
        <taxon>Polyporales</taxon>
        <taxon>Polyporaceae</taxon>
        <taxon>Polyporus</taxon>
    </lineage>
</organism>
<dbReference type="Proteomes" id="UP000308197">
    <property type="component" value="Unassembled WGS sequence"/>
</dbReference>
<evidence type="ECO:0000259" key="2">
    <source>
        <dbReference type="PROSITE" id="PS50174"/>
    </source>
</evidence>
<evidence type="ECO:0000256" key="1">
    <source>
        <dbReference type="SAM" id="MobiDB-lite"/>
    </source>
</evidence>
<feature type="region of interest" description="Disordered" evidence="1">
    <location>
        <begin position="151"/>
        <end position="193"/>
    </location>
</feature>
<accession>A0A5C3PEF8</accession>
<proteinExistence type="predicted"/>
<dbReference type="InterPro" id="IPR000467">
    <property type="entry name" value="G_patch_dom"/>
</dbReference>
<dbReference type="PANTHER" id="PTHR23106">
    <property type="entry name" value="ANGIOGENIC FACTOR WITH G PATCH AND FHA DOMAINS 1"/>
    <property type="match status" value="1"/>
</dbReference>
<dbReference type="InterPro" id="IPR053027">
    <property type="entry name" value="AGGF1"/>
</dbReference>
<evidence type="ECO:0000313" key="3">
    <source>
        <dbReference type="EMBL" id="TFK87966.1"/>
    </source>
</evidence>
<feature type="compositionally biased region" description="Low complexity" evidence="1">
    <location>
        <begin position="172"/>
        <end position="181"/>
    </location>
</feature>
<protein>
    <recommendedName>
        <fullName evidence="2">G-patch domain-containing protein</fullName>
    </recommendedName>
</protein>
<dbReference type="Pfam" id="PF01585">
    <property type="entry name" value="G-patch"/>
    <property type="match status" value="1"/>
</dbReference>
<dbReference type="PROSITE" id="PS50174">
    <property type="entry name" value="G_PATCH"/>
    <property type="match status" value="1"/>
</dbReference>
<name>A0A5C3PEF8_9APHY</name>
<dbReference type="AlphaFoldDB" id="A0A5C3PEF8"/>
<dbReference type="InParanoid" id="A0A5C3PEF8"/>
<feature type="compositionally biased region" description="Basic and acidic residues" evidence="1">
    <location>
        <begin position="267"/>
        <end position="277"/>
    </location>
</feature>
<dbReference type="GO" id="GO:0003676">
    <property type="term" value="F:nucleic acid binding"/>
    <property type="evidence" value="ECO:0007669"/>
    <property type="project" value="InterPro"/>
</dbReference>
<dbReference type="EMBL" id="ML211131">
    <property type="protein sequence ID" value="TFK87966.1"/>
    <property type="molecule type" value="Genomic_DNA"/>
</dbReference>
<evidence type="ECO:0000313" key="4">
    <source>
        <dbReference type="Proteomes" id="UP000308197"/>
    </source>
</evidence>
<dbReference type="PANTHER" id="PTHR23106:SF24">
    <property type="entry name" value="ANGIOGENIC FACTOR WITH G PATCH AND FHA DOMAINS 1"/>
    <property type="match status" value="1"/>
</dbReference>